<keyword evidence="7" id="KW-1185">Reference proteome</keyword>
<feature type="domain" description="Bacterial surface antigen (D15)" evidence="5">
    <location>
        <begin position="346"/>
        <end position="662"/>
    </location>
</feature>
<evidence type="ECO:0000256" key="4">
    <source>
        <dbReference type="SAM" id="SignalP"/>
    </source>
</evidence>
<dbReference type="RefSeq" id="WP_188608569.1">
    <property type="nucleotide sequence ID" value="NZ_BMGG01000002.1"/>
</dbReference>
<keyword evidence="4" id="KW-0732">Signal</keyword>
<reference evidence="6" key="1">
    <citation type="journal article" date="2014" name="Int. J. Syst. Evol. Microbiol.">
        <title>Complete genome sequence of Corynebacterium casei LMG S-19264T (=DSM 44701T), isolated from a smear-ripened cheese.</title>
        <authorList>
            <consortium name="US DOE Joint Genome Institute (JGI-PGF)"/>
            <person name="Walter F."/>
            <person name="Albersmeier A."/>
            <person name="Kalinowski J."/>
            <person name="Ruckert C."/>
        </authorList>
    </citation>
    <scope>NUCLEOTIDE SEQUENCE</scope>
    <source>
        <strain evidence="6">CGMCC 1.12919</strain>
    </source>
</reference>
<comment type="subcellular location">
    <subcellularLocation>
        <location evidence="1">Membrane</location>
    </subcellularLocation>
</comment>
<keyword evidence="3" id="KW-0472">Membrane</keyword>
<evidence type="ECO:0000256" key="1">
    <source>
        <dbReference type="ARBA" id="ARBA00004370"/>
    </source>
</evidence>
<evidence type="ECO:0000313" key="6">
    <source>
        <dbReference type="EMBL" id="GGC57674.1"/>
    </source>
</evidence>
<dbReference type="EMBL" id="BMGG01000002">
    <property type="protein sequence ID" value="GGC57674.1"/>
    <property type="molecule type" value="Genomic_DNA"/>
</dbReference>
<dbReference type="Pfam" id="PF01103">
    <property type="entry name" value="Omp85"/>
    <property type="match status" value="1"/>
</dbReference>
<gene>
    <name evidence="6" type="ORF">GCM10010994_15800</name>
</gene>
<keyword evidence="2" id="KW-1134">Transmembrane beta strand</keyword>
<dbReference type="Gene3D" id="3.10.20.310">
    <property type="entry name" value="membrane protein fhac"/>
    <property type="match status" value="1"/>
</dbReference>
<evidence type="ECO:0000313" key="7">
    <source>
        <dbReference type="Proteomes" id="UP000637002"/>
    </source>
</evidence>
<dbReference type="Gene3D" id="2.40.160.50">
    <property type="entry name" value="membrane protein fhac: a member of the omp85/tpsb transporter family"/>
    <property type="match status" value="1"/>
</dbReference>
<dbReference type="PANTHER" id="PTHR12815">
    <property type="entry name" value="SORTING AND ASSEMBLY MACHINERY SAMM50 PROTEIN FAMILY MEMBER"/>
    <property type="match status" value="1"/>
</dbReference>
<protein>
    <submittedName>
        <fullName evidence="6">Outer membrane protein assembly factor</fullName>
    </submittedName>
</protein>
<sequence length="662" mass="70369">MRLVPRGRLGPALIGLLVCLALASSADDARAFDFFGLFGSEEPPAPTPDTLSYEVTFDTGGDRAATSALRSVSNLYRLRMDAPPDGAALAQRAAIDLAPMVDALWAEGYYDAAVVIEVAGTPLQLPVTEATVAAAARAAQANRGARVVPVRVVATLGPLYTIGSIEVVDGAGSPFSEAELPRKTLKLVPGDPARAALLRGAQARIVDYFRDQSHPLAKGIDIRPTVDHSTLRMDVVFAVAPGPVAPIGEVGVSGTQNVDPAVVRSFVYLEPGDPYSPRALTRTRKSVASIPAIGSVRVSQADALDAEGRIPVFVDVGERLPRVIGFSAGFSTLDGPSVRGYWEHRNLFGGAEQLRLEGSLFIAPRNDGTRLRSFQDILPSDVGGRFRATFIKPALGGTRNDLIAEVMAERDRTGGDRFGGYTVRDVQGAISIRHRISDTFFVQGGIRAERGQTSDVISNIDYFIVGLPVSVAYDSTDNPLDPTRGVKIVGSATPYPEFLGSTVGFAEARLQASTYLALDDDARFVLAARAAIGTLGGPGLDEIPANHRFYAGGAASVRGYRRQSLGPTGPFGFVVGGRSLLEASFEARIKITDTIGIVPFFDAGNAFESSFPNLKDKLYKSVGLGLRYYTPIGPIRADVAFPLDRRPGDTPASLYISIGQTF</sequence>
<dbReference type="InterPro" id="IPR039910">
    <property type="entry name" value="D15-like"/>
</dbReference>
<proteinExistence type="predicted"/>
<feature type="chain" id="PRO_5038103530" evidence="4">
    <location>
        <begin position="32"/>
        <end position="662"/>
    </location>
</feature>
<dbReference type="GO" id="GO:0019867">
    <property type="term" value="C:outer membrane"/>
    <property type="evidence" value="ECO:0007669"/>
    <property type="project" value="InterPro"/>
</dbReference>
<reference evidence="6" key="2">
    <citation type="submission" date="2020-09" db="EMBL/GenBank/DDBJ databases">
        <authorList>
            <person name="Sun Q."/>
            <person name="Zhou Y."/>
        </authorList>
    </citation>
    <scope>NUCLEOTIDE SEQUENCE</scope>
    <source>
        <strain evidence="6">CGMCC 1.12919</strain>
    </source>
</reference>
<dbReference type="Proteomes" id="UP000637002">
    <property type="component" value="Unassembled WGS sequence"/>
</dbReference>
<name>A0A916XAK4_9HYPH</name>
<dbReference type="InterPro" id="IPR000184">
    <property type="entry name" value="Bac_surfAg_D15"/>
</dbReference>
<dbReference type="AlphaFoldDB" id="A0A916XAK4"/>
<feature type="signal peptide" evidence="4">
    <location>
        <begin position="1"/>
        <end position="31"/>
    </location>
</feature>
<evidence type="ECO:0000256" key="2">
    <source>
        <dbReference type="ARBA" id="ARBA00022452"/>
    </source>
</evidence>
<accession>A0A916XAK4</accession>
<dbReference type="PANTHER" id="PTHR12815:SF42">
    <property type="entry name" value="BACTERIAL SURFACE ANTIGEN (D15) DOMAIN-CONTAINING PROTEIN"/>
    <property type="match status" value="1"/>
</dbReference>
<keyword evidence="2" id="KW-0812">Transmembrane</keyword>
<evidence type="ECO:0000256" key="3">
    <source>
        <dbReference type="ARBA" id="ARBA00023136"/>
    </source>
</evidence>
<evidence type="ECO:0000259" key="5">
    <source>
        <dbReference type="Pfam" id="PF01103"/>
    </source>
</evidence>
<comment type="caution">
    <text evidence="6">The sequence shown here is derived from an EMBL/GenBank/DDBJ whole genome shotgun (WGS) entry which is preliminary data.</text>
</comment>
<organism evidence="6 7">
    <name type="scientific">Chelatococcus reniformis</name>
    <dbReference type="NCBI Taxonomy" id="1494448"/>
    <lineage>
        <taxon>Bacteria</taxon>
        <taxon>Pseudomonadati</taxon>
        <taxon>Pseudomonadota</taxon>
        <taxon>Alphaproteobacteria</taxon>
        <taxon>Hyphomicrobiales</taxon>
        <taxon>Chelatococcaceae</taxon>
        <taxon>Chelatococcus</taxon>
    </lineage>
</organism>